<dbReference type="SUPFAM" id="SSF53850">
    <property type="entry name" value="Periplasmic binding protein-like II"/>
    <property type="match status" value="1"/>
</dbReference>
<feature type="chain" id="PRO_5002144535" evidence="11">
    <location>
        <begin position="30"/>
        <end position="363"/>
    </location>
</feature>
<feature type="transmembrane region" description="Helical" evidence="10">
    <location>
        <begin position="138"/>
        <end position="158"/>
    </location>
</feature>
<dbReference type="Proteomes" id="UP000031586">
    <property type="component" value="Unassembled WGS sequence"/>
</dbReference>
<evidence type="ECO:0000256" key="3">
    <source>
        <dbReference type="ARBA" id="ARBA00022692"/>
    </source>
</evidence>
<keyword evidence="11" id="KW-0732">Signal</keyword>
<evidence type="ECO:0000256" key="6">
    <source>
        <dbReference type="ARBA" id="ARBA00023136"/>
    </source>
</evidence>
<feature type="transmembrane region" description="Helical" evidence="10">
    <location>
        <begin position="206"/>
        <end position="227"/>
    </location>
</feature>
<dbReference type="Pfam" id="PF00060">
    <property type="entry name" value="Lig_chan"/>
    <property type="match status" value="1"/>
</dbReference>
<comment type="caution">
    <text evidence="13">The sequence shown here is derived from an EMBL/GenBank/DDBJ whole genome shotgun (WGS) entry which is preliminary data.</text>
</comment>
<name>A0A0C1Z4Q2_9VIBR</name>
<evidence type="ECO:0000256" key="4">
    <source>
        <dbReference type="ARBA" id="ARBA00022989"/>
    </source>
</evidence>
<feature type="transmembrane region" description="Helical" evidence="10">
    <location>
        <begin position="178"/>
        <end position="194"/>
    </location>
</feature>
<dbReference type="Gene3D" id="3.40.190.10">
    <property type="entry name" value="Periplasmic binding protein-like II"/>
    <property type="match status" value="3"/>
</dbReference>
<keyword evidence="3 10" id="KW-0812">Transmembrane</keyword>
<feature type="domain" description="Solute-binding protein family 3/N-terminal" evidence="12">
    <location>
        <begin position="31"/>
        <end position="363"/>
    </location>
</feature>
<dbReference type="EMBL" id="JPRD01000042">
    <property type="protein sequence ID" value="KIF51119.1"/>
    <property type="molecule type" value="Genomic_DNA"/>
</dbReference>
<keyword evidence="2" id="KW-0813">Transport</keyword>
<evidence type="ECO:0000256" key="10">
    <source>
        <dbReference type="SAM" id="Phobius"/>
    </source>
</evidence>
<dbReference type="AlphaFoldDB" id="A0A0C1Z4Q2"/>
<feature type="signal peptide" evidence="11">
    <location>
        <begin position="1"/>
        <end position="29"/>
    </location>
</feature>
<dbReference type="InterPro" id="IPR001320">
    <property type="entry name" value="Iontro_rcpt_C"/>
</dbReference>
<dbReference type="InterPro" id="IPR001638">
    <property type="entry name" value="Solute-binding_3/MltF_N"/>
</dbReference>
<sequence>MQIGFKSTLQSFVLSTLFLFSVFSPYASASSLKVGTYPCPPFAIGSVNSELNGLSIELWEQIAKEMNVEFTFENHPLDDLLNSIETEQIDIGVSCISITPERELFADFSHSFYETHLAIAVKNQGYLHTLQSIFMNPALWLIVGAIILVAGLVGAFFYAIEEGKNEKLYSMKSRVGRWVESFILGLLFITRGPFNYFEFKSLTGRIVTVFIGVFSMLFIASITAVLASKLTLSQGYSQIKSINDLANVKVGTKTATTSSLLLTSFGIRHQDYQDMTALLNALDTGEVEAIVADDVVLKYMIGNGRISGQYEDLEVLPYQLEKQNYGFIITENNPYEEEINRALLQIRESRKWRKILVDYFADK</sequence>
<dbReference type="GO" id="GO:0016020">
    <property type="term" value="C:membrane"/>
    <property type="evidence" value="ECO:0007669"/>
    <property type="project" value="UniProtKB-SubCell"/>
</dbReference>
<evidence type="ECO:0000313" key="13">
    <source>
        <dbReference type="EMBL" id="KIF51119.1"/>
    </source>
</evidence>
<dbReference type="GO" id="GO:0015276">
    <property type="term" value="F:ligand-gated monoatomic ion channel activity"/>
    <property type="evidence" value="ECO:0007669"/>
    <property type="project" value="InterPro"/>
</dbReference>
<evidence type="ECO:0000313" key="14">
    <source>
        <dbReference type="Proteomes" id="UP000031586"/>
    </source>
</evidence>
<evidence type="ECO:0000256" key="5">
    <source>
        <dbReference type="ARBA" id="ARBA00023065"/>
    </source>
</evidence>
<keyword evidence="5" id="KW-0406">Ion transport</keyword>
<dbReference type="InterPro" id="IPR015683">
    <property type="entry name" value="Ionotropic_Glu_rcpt"/>
</dbReference>
<keyword evidence="9" id="KW-0407">Ion channel</keyword>
<reference evidence="13 14" key="1">
    <citation type="submission" date="2014-07" db="EMBL/GenBank/DDBJ databases">
        <title>Unique and conserved regions in Vibrio harveyi and related species in comparison with the shrimp pathogen Vibrio harveyi CAIM 1792.</title>
        <authorList>
            <person name="Espinoza-Valles I."/>
            <person name="Vora G."/>
            <person name="Leekitcharoenphon P."/>
            <person name="Ussery D."/>
            <person name="Hoj L."/>
            <person name="Gomez-Gil B."/>
        </authorList>
    </citation>
    <scope>NUCLEOTIDE SEQUENCE [LARGE SCALE GENOMIC DNA]</scope>
    <source>
        <strain evidence="14">CAIM 1854 / LMG 25443</strain>
    </source>
</reference>
<gene>
    <name evidence="13" type="ORF">H735_21130</name>
</gene>
<proteinExistence type="predicted"/>
<organism evidence="13 14">
    <name type="scientific">Vibrio owensii CAIM 1854 = LMG 25443</name>
    <dbReference type="NCBI Taxonomy" id="1229493"/>
    <lineage>
        <taxon>Bacteria</taxon>
        <taxon>Pseudomonadati</taxon>
        <taxon>Pseudomonadota</taxon>
        <taxon>Gammaproteobacteria</taxon>
        <taxon>Vibrionales</taxon>
        <taxon>Vibrionaceae</taxon>
        <taxon>Vibrio</taxon>
    </lineage>
</organism>
<evidence type="ECO:0000256" key="8">
    <source>
        <dbReference type="ARBA" id="ARBA00023180"/>
    </source>
</evidence>
<evidence type="ECO:0000256" key="7">
    <source>
        <dbReference type="ARBA" id="ARBA00023170"/>
    </source>
</evidence>
<evidence type="ECO:0000256" key="2">
    <source>
        <dbReference type="ARBA" id="ARBA00022448"/>
    </source>
</evidence>
<dbReference type="PATRIC" id="fig|1229493.5.peg.3625"/>
<keyword evidence="6 10" id="KW-0472">Membrane</keyword>
<protein>
    <submittedName>
        <fullName evidence="13">ABC transporter substrate-binding protein</fullName>
    </submittedName>
</protein>
<evidence type="ECO:0000256" key="11">
    <source>
        <dbReference type="SAM" id="SignalP"/>
    </source>
</evidence>
<evidence type="ECO:0000259" key="12">
    <source>
        <dbReference type="SMART" id="SM00062"/>
    </source>
</evidence>
<dbReference type="Pfam" id="PF00497">
    <property type="entry name" value="SBP_bac_3"/>
    <property type="match status" value="1"/>
</dbReference>
<dbReference type="PANTHER" id="PTHR18966">
    <property type="entry name" value="IONOTROPIC GLUTAMATE RECEPTOR"/>
    <property type="match status" value="1"/>
</dbReference>
<keyword evidence="8" id="KW-0325">Glycoprotein</keyword>
<keyword evidence="4 10" id="KW-1133">Transmembrane helix</keyword>
<evidence type="ECO:0000256" key="9">
    <source>
        <dbReference type="ARBA" id="ARBA00023303"/>
    </source>
</evidence>
<keyword evidence="7" id="KW-0675">Receptor</keyword>
<accession>A0A0C1Z4Q2</accession>
<dbReference type="SMART" id="SM00062">
    <property type="entry name" value="PBPb"/>
    <property type="match status" value="1"/>
</dbReference>
<dbReference type="RefSeq" id="WP_020196111.1">
    <property type="nucleotide sequence ID" value="NZ_BAOH01000039.1"/>
</dbReference>
<evidence type="ECO:0000256" key="1">
    <source>
        <dbReference type="ARBA" id="ARBA00004141"/>
    </source>
</evidence>
<comment type="subcellular location">
    <subcellularLocation>
        <location evidence="1">Membrane</location>
        <topology evidence="1">Multi-pass membrane protein</topology>
    </subcellularLocation>
</comment>